<dbReference type="Proteomes" id="UP000315289">
    <property type="component" value="Unassembled WGS sequence"/>
</dbReference>
<dbReference type="EMBL" id="VOAH01000013">
    <property type="protein sequence ID" value="TVP39783.1"/>
    <property type="molecule type" value="Genomic_DNA"/>
</dbReference>
<dbReference type="SUPFAM" id="SSF81296">
    <property type="entry name" value="E set domains"/>
    <property type="match status" value="1"/>
</dbReference>
<reference evidence="7 8" key="1">
    <citation type="journal article" date="2019" name="Front. Microbiol.">
        <title>Ammonia Oxidation by the Arctic Terrestrial Thaumarchaeote Candidatus Nitrosocosmicus arcticus Is Stimulated by Increasing Temperatures.</title>
        <authorList>
            <person name="Alves R.J.E."/>
            <person name="Kerou M."/>
            <person name="Zappe A."/>
            <person name="Bittner R."/>
            <person name="Abby S.S."/>
            <person name="Schmidt H.A."/>
            <person name="Pfeifer K."/>
            <person name="Schleper C."/>
        </authorList>
    </citation>
    <scope>NUCLEOTIDE SEQUENCE [LARGE SCALE GENOMIC DNA]</scope>
    <source>
        <strain evidence="7 8">Kfb</strain>
    </source>
</reference>
<keyword evidence="4" id="KW-0186">Copper</keyword>
<dbReference type="GO" id="GO:0046688">
    <property type="term" value="P:response to copper ion"/>
    <property type="evidence" value="ECO:0007669"/>
    <property type="project" value="InterPro"/>
</dbReference>
<dbReference type="InterPro" id="IPR007348">
    <property type="entry name" value="CopC_dom"/>
</dbReference>
<evidence type="ECO:0000256" key="4">
    <source>
        <dbReference type="ARBA" id="ARBA00023008"/>
    </source>
</evidence>
<evidence type="ECO:0000313" key="7">
    <source>
        <dbReference type="EMBL" id="TVP39783.1"/>
    </source>
</evidence>
<gene>
    <name evidence="7" type="ORF">NARC_130122</name>
</gene>
<evidence type="ECO:0000313" key="8">
    <source>
        <dbReference type="Proteomes" id="UP000315289"/>
    </source>
</evidence>
<accession>A0A557ST52</accession>
<dbReference type="InterPro" id="IPR014755">
    <property type="entry name" value="Cu-Rt/internalin_Ig-like"/>
</dbReference>
<dbReference type="AlphaFoldDB" id="A0A557ST52"/>
<dbReference type="GO" id="GO:0005507">
    <property type="term" value="F:copper ion binding"/>
    <property type="evidence" value="ECO:0007669"/>
    <property type="project" value="InterPro"/>
</dbReference>
<keyword evidence="5" id="KW-0812">Transmembrane</keyword>
<evidence type="ECO:0000259" key="6">
    <source>
        <dbReference type="Pfam" id="PF04234"/>
    </source>
</evidence>
<evidence type="ECO:0000256" key="5">
    <source>
        <dbReference type="SAM" id="Phobius"/>
    </source>
</evidence>
<comment type="subcellular location">
    <subcellularLocation>
        <location evidence="1">Cell envelope</location>
    </subcellularLocation>
</comment>
<keyword evidence="8" id="KW-1185">Reference proteome</keyword>
<dbReference type="OrthoDB" id="11083at2157"/>
<dbReference type="InterPro" id="IPR014756">
    <property type="entry name" value="Ig_E-set"/>
</dbReference>
<dbReference type="GO" id="GO:0006825">
    <property type="term" value="P:copper ion transport"/>
    <property type="evidence" value="ECO:0007669"/>
    <property type="project" value="InterPro"/>
</dbReference>
<evidence type="ECO:0000256" key="2">
    <source>
        <dbReference type="ARBA" id="ARBA00022723"/>
    </source>
</evidence>
<dbReference type="PANTHER" id="PTHR34820:SF4">
    <property type="entry name" value="INNER MEMBRANE PROTEIN YEBZ"/>
    <property type="match status" value="1"/>
</dbReference>
<dbReference type="GO" id="GO:0005886">
    <property type="term" value="C:plasma membrane"/>
    <property type="evidence" value="ECO:0007669"/>
    <property type="project" value="TreeGrafter"/>
</dbReference>
<comment type="caution">
    <text evidence="7">The sequence shown here is derived from an EMBL/GenBank/DDBJ whole genome shotgun (WGS) entry which is preliminary data.</text>
</comment>
<keyword evidence="5" id="KW-0472">Membrane</keyword>
<organism evidence="7 8">
    <name type="scientific">Candidatus Nitrosocosmicus arcticus</name>
    <dbReference type="NCBI Taxonomy" id="2035267"/>
    <lineage>
        <taxon>Archaea</taxon>
        <taxon>Nitrososphaerota</taxon>
        <taxon>Nitrososphaeria</taxon>
        <taxon>Nitrososphaerales</taxon>
        <taxon>Nitrososphaeraceae</taxon>
        <taxon>Candidatus Nitrosocosmicus</taxon>
    </lineage>
</organism>
<feature type="transmembrane region" description="Helical" evidence="5">
    <location>
        <begin position="6"/>
        <end position="31"/>
    </location>
</feature>
<keyword evidence="5" id="KW-1133">Transmembrane helix</keyword>
<feature type="domain" description="CopC" evidence="6">
    <location>
        <begin position="34"/>
        <end position="133"/>
    </location>
</feature>
<keyword evidence="3" id="KW-0732">Signal</keyword>
<keyword evidence="2" id="KW-0479">Metal-binding</keyword>
<name>A0A557ST52_9ARCH</name>
<evidence type="ECO:0000256" key="1">
    <source>
        <dbReference type="ARBA" id="ARBA00004196"/>
    </source>
</evidence>
<dbReference type="GO" id="GO:0042597">
    <property type="term" value="C:periplasmic space"/>
    <property type="evidence" value="ECO:0007669"/>
    <property type="project" value="InterPro"/>
</dbReference>
<dbReference type="Gene3D" id="2.60.40.1220">
    <property type="match status" value="1"/>
</dbReference>
<protein>
    <submittedName>
        <fullName evidence="7">CopD family protein</fullName>
    </submittedName>
</protein>
<dbReference type="PANTHER" id="PTHR34820">
    <property type="entry name" value="INNER MEMBRANE PROTEIN YEBZ"/>
    <property type="match status" value="1"/>
</dbReference>
<dbReference type="InterPro" id="IPR032694">
    <property type="entry name" value="CopC/D"/>
</dbReference>
<sequence length="261" mass="28831">MNFSAILFIAVVSIVGTGILILTSVSLLPVFGHASPVTYLPQPNEIIDSLKSVPDQVTIEFTENPESRASSIKVMNSNNERIDNNDLKAHDSDKSLSVTLDSSNIIPGVYTVNWLVLSKDDGHITKGSYVFSVEDNSSKTQQPSEQNISNVSPGYSTNITTADNVVLDFDITTFKVGPNTFDLHIYHVNGTAIENIRNVFLEFNNPDKNLGPLVDTMKKVGEDNYSSTGNYLSQEGKWEIKITVQRIGEYDINQRIDVDVK</sequence>
<proteinExistence type="predicted"/>
<dbReference type="RefSeq" id="WP_144733254.1">
    <property type="nucleotide sequence ID" value="NZ_ML675588.1"/>
</dbReference>
<dbReference type="Pfam" id="PF04234">
    <property type="entry name" value="CopC"/>
    <property type="match status" value="1"/>
</dbReference>
<evidence type="ECO:0000256" key="3">
    <source>
        <dbReference type="ARBA" id="ARBA00022729"/>
    </source>
</evidence>